<evidence type="ECO:0000256" key="8">
    <source>
        <dbReference type="HAMAP-Rule" id="MF_00443"/>
    </source>
</evidence>
<dbReference type="SUPFAM" id="SSF110399">
    <property type="entry name" value="ThiG-like"/>
    <property type="match status" value="1"/>
</dbReference>
<dbReference type="InterPro" id="IPR012675">
    <property type="entry name" value="Beta-grasp_dom_sf"/>
</dbReference>
<dbReference type="HAMAP" id="MF_00443">
    <property type="entry name" value="ThiG"/>
    <property type="match status" value="1"/>
</dbReference>
<dbReference type="NCBIfam" id="TIGR01683">
    <property type="entry name" value="thiS"/>
    <property type="match status" value="1"/>
</dbReference>
<dbReference type="InterPro" id="IPR013785">
    <property type="entry name" value="Aldolase_TIM"/>
</dbReference>
<proteinExistence type="inferred from homology"/>
<dbReference type="InterPro" id="IPR033983">
    <property type="entry name" value="Thiazole_synthase_ThiG"/>
</dbReference>
<dbReference type="CDD" id="cd00565">
    <property type="entry name" value="Ubl_ThiS"/>
    <property type="match status" value="1"/>
</dbReference>
<dbReference type="GO" id="GO:0009229">
    <property type="term" value="P:thiamine diphosphate biosynthetic process"/>
    <property type="evidence" value="ECO:0007669"/>
    <property type="project" value="UniProtKB-UniRule"/>
</dbReference>
<evidence type="ECO:0000256" key="1">
    <source>
        <dbReference type="ARBA" id="ARBA00002834"/>
    </source>
</evidence>
<reference evidence="10 11" key="1">
    <citation type="submission" date="2020-08" db="EMBL/GenBank/DDBJ databases">
        <title>Genomic Encyclopedia of Type Strains, Phase IV (KMG-IV): sequencing the most valuable type-strain genomes for metagenomic binning, comparative biology and taxonomic classification.</title>
        <authorList>
            <person name="Goeker M."/>
        </authorList>
    </citation>
    <scope>NUCLEOTIDE SEQUENCE [LARGE SCALE GENOMIC DNA]</scope>
    <source>
        <strain evidence="10 11">DSM 24661</strain>
    </source>
</reference>
<evidence type="ECO:0000256" key="5">
    <source>
        <dbReference type="ARBA" id="ARBA00022977"/>
    </source>
</evidence>
<keyword evidence="6 8" id="KW-0704">Schiff base</keyword>
<evidence type="ECO:0000256" key="7">
    <source>
        <dbReference type="ARBA" id="ARBA00049897"/>
    </source>
</evidence>
<comment type="subunit">
    <text evidence="8">Homotetramer. Forms heterodimers with either ThiH or ThiS.</text>
</comment>
<dbReference type="GO" id="GO:0005737">
    <property type="term" value="C:cytoplasm"/>
    <property type="evidence" value="ECO:0007669"/>
    <property type="project" value="UniProtKB-SubCell"/>
</dbReference>
<dbReference type="Pfam" id="PF05690">
    <property type="entry name" value="ThiG"/>
    <property type="match status" value="1"/>
</dbReference>
<dbReference type="Gene3D" id="3.20.20.70">
    <property type="entry name" value="Aldolase class I"/>
    <property type="match status" value="1"/>
</dbReference>
<evidence type="ECO:0000313" key="11">
    <source>
        <dbReference type="Proteomes" id="UP000559117"/>
    </source>
</evidence>
<keyword evidence="8" id="KW-0963">Cytoplasm</keyword>
<evidence type="ECO:0000256" key="4">
    <source>
        <dbReference type="ARBA" id="ARBA00022679"/>
    </source>
</evidence>
<dbReference type="Proteomes" id="UP000559117">
    <property type="component" value="Unassembled WGS sequence"/>
</dbReference>
<name>A0A840UHU2_9FIRM</name>
<dbReference type="PANTHER" id="PTHR34266:SF2">
    <property type="entry name" value="THIAZOLE SYNTHASE"/>
    <property type="match status" value="1"/>
</dbReference>
<dbReference type="EMBL" id="JACHFH010000002">
    <property type="protein sequence ID" value="MBB5335117.1"/>
    <property type="molecule type" value="Genomic_DNA"/>
</dbReference>
<feature type="binding site" evidence="8">
    <location>
        <begin position="250"/>
        <end position="251"/>
    </location>
    <ligand>
        <name>1-deoxy-D-xylulose 5-phosphate</name>
        <dbReference type="ChEBI" id="CHEBI:57792"/>
    </ligand>
</feature>
<feature type="active site" description="Schiff-base intermediate with DXP" evidence="8">
    <location>
        <position position="163"/>
    </location>
</feature>
<evidence type="ECO:0000256" key="6">
    <source>
        <dbReference type="ARBA" id="ARBA00023270"/>
    </source>
</evidence>
<gene>
    <name evidence="8" type="primary">thiG</name>
    <name evidence="10" type="ORF">HNR32_000231</name>
</gene>
<dbReference type="InterPro" id="IPR003749">
    <property type="entry name" value="ThiS/MoaD-like"/>
</dbReference>
<dbReference type="Gene3D" id="3.10.20.30">
    <property type="match status" value="1"/>
</dbReference>
<dbReference type="AlphaFoldDB" id="A0A840UHU2"/>
<feature type="binding site" evidence="8">
    <location>
        <position position="224"/>
    </location>
    <ligand>
        <name>1-deoxy-D-xylulose 5-phosphate</name>
        <dbReference type="ChEBI" id="CHEBI:57792"/>
    </ligand>
</feature>
<evidence type="ECO:0000259" key="9">
    <source>
        <dbReference type="Pfam" id="PF05690"/>
    </source>
</evidence>
<feature type="domain" description="Thiazole synthase ThiG" evidence="9">
    <location>
        <begin position="72"/>
        <end position="316"/>
    </location>
</feature>
<dbReference type="UniPathway" id="UPA00060"/>
<accession>A0A840UHU2</accession>
<dbReference type="PANTHER" id="PTHR34266">
    <property type="entry name" value="THIAZOLE SYNTHASE"/>
    <property type="match status" value="1"/>
</dbReference>
<comment type="catalytic activity">
    <reaction evidence="7 8">
        <text>[ThiS sulfur-carrier protein]-C-terminal-Gly-aminoethanethioate + 2-iminoacetate + 1-deoxy-D-xylulose 5-phosphate = [ThiS sulfur-carrier protein]-C-terminal Gly-Gly + 2-[(2R,5Z)-2-carboxy-4-methylthiazol-5(2H)-ylidene]ethyl phosphate + 2 H2O + H(+)</text>
        <dbReference type="Rhea" id="RHEA:26297"/>
        <dbReference type="Rhea" id="RHEA-COMP:12909"/>
        <dbReference type="Rhea" id="RHEA-COMP:19908"/>
        <dbReference type="ChEBI" id="CHEBI:15377"/>
        <dbReference type="ChEBI" id="CHEBI:15378"/>
        <dbReference type="ChEBI" id="CHEBI:57792"/>
        <dbReference type="ChEBI" id="CHEBI:62899"/>
        <dbReference type="ChEBI" id="CHEBI:77846"/>
        <dbReference type="ChEBI" id="CHEBI:90778"/>
        <dbReference type="ChEBI" id="CHEBI:232372"/>
        <dbReference type="EC" id="2.8.1.10"/>
    </reaction>
</comment>
<comment type="subcellular location">
    <subcellularLocation>
        <location evidence="8">Cytoplasm</location>
    </subcellularLocation>
</comment>
<keyword evidence="4 8" id="KW-0808">Transferase</keyword>
<evidence type="ECO:0000256" key="2">
    <source>
        <dbReference type="ARBA" id="ARBA00004948"/>
    </source>
</evidence>
<dbReference type="InterPro" id="IPR008867">
    <property type="entry name" value="ThiG"/>
</dbReference>
<comment type="similarity">
    <text evidence="8">Belongs to the ThiG family.</text>
</comment>
<comment type="pathway">
    <text evidence="2 8">Cofactor biosynthesis; thiamine diphosphate biosynthesis.</text>
</comment>
<sequence>MQIIVNGEKTLLAAAITLQQMMEDRNLADGQAVVELNEKIIDRKDWRQISLQESDSVEIVTFMGGGQEDCLQIGGQKLKSRFFMGTGKFADNKKMPQVIDAASAAVVTVALRRADKKSASENILDYIPKDVILMPNTSGARTAEEAVRIAHLSRAMGCGDWIKIEVIADNRYLLPDNLETIKATEILVQEGFTVLPYISPELMAAKRLADAGAAAVMPLAAPIGSNRGLETKEMLQIIINEIDLPIIVDAGIGKPSEAAACMEMGAAAVLANTAVATAANPMEMARAFSKAIEAGRMAYLAGLGRVLNNYASASSPLTGFLQELAK</sequence>
<organism evidence="10 11">
    <name type="scientific">Pectinatus brassicae</name>
    <dbReference type="NCBI Taxonomy" id="862415"/>
    <lineage>
        <taxon>Bacteria</taxon>
        <taxon>Bacillati</taxon>
        <taxon>Bacillota</taxon>
        <taxon>Negativicutes</taxon>
        <taxon>Selenomonadales</taxon>
        <taxon>Selenomonadaceae</taxon>
        <taxon>Pectinatus</taxon>
    </lineage>
</organism>
<keyword evidence="5 8" id="KW-0784">Thiamine biosynthesis</keyword>
<comment type="caution">
    <text evidence="10">The sequence shown here is derived from an EMBL/GenBank/DDBJ whole genome shotgun (WGS) entry which is preliminary data.</text>
</comment>
<dbReference type="SUPFAM" id="SSF54285">
    <property type="entry name" value="MoaD/ThiS"/>
    <property type="match status" value="1"/>
</dbReference>
<dbReference type="InterPro" id="IPR016155">
    <property type="entry name" value="Mopterin_synth/thiamin_S_b"/>
</dbReference>
<comment type="function">
    <text evidence="1 8">Catalyzes the rearrangement of 1-deoxy-D-xylulose 5-phosphate (DXP) to produce the thiazole phosphate moiety of thiamine. Sulfur is provided by the thiocarboxylate moiety of the carrier protein ThiS. In vitro, sulfur can be provided by H(2)S.</text>
</comment>
<dbReference type="Pfam" id="PF02597">
    <property type="entry name" value="ThiS"/>
    <property type="match status" value="1"/>
</dbReference>
<protein>
    <recommendedName>
        <fullName evidence="3 8">Thiazole synthase</fullName>
        <ecNumber evidence="3 8">2.8.1.10</ecNumber>
    </recommendedName>
</protein>
<feature type="binding site" evidence="8">
    <location>
        <begin position="272"/>
        <end position="273"/>
    </location>
    <ligand>
        <name>1-deoxy-D-xylulose 5-phosphate</name>
        <dbReference type="ChEBI" id="CHEBI:57792"/>
    </ligand>
</feature>
<dbReference type="InterPro" id="IPR010035">
    <property type="entry name" value="Thi_S"/>
</dbReference>
<evidence type="ECO:0000256" key="3">
    <source>
        <dbReference type="ARBA" id="ARBA00011960"/>
    </source>
</evidence>
<evidence type="ECO:0000313" key="10">
    <source>
        <dbReference type="EMBL" id="MBB5335117.1"/>
    </source>
</evidence>
<dbReference type="GO" id="GO:1990107">
    <property type="term" value="F:thiazole synthase activity"/>
    <property type="evidence" value="ECO:0007669"/>
    <property type="project" value="UniProtKB-EC"/>
</dbReference>
<keyword evidence="11" id="KW-1185">Reference proteome</keyword>
<dbReference type="EC" id="2.8.1.10" evidence="3 8"/>